<dbReference type="KEGG" id="rli:RLO149_c019900"/>
<dbReference type="HOGENOM" id="CLU_930287_0_0_5"/>
<organism evidence="2 3">
    <name type="scientific">Roseobacter litoralis (strain ATCC 49566 / DSM 6996 / JCM 21268 / NBRC 15278 / OCh 149)</name>
    <dbReference type="NCBI Taxonomy" id="391595"/>
    <lineage>
        <taxon>Bacteria</taxon>
        <taxon>Pseudomonadati</taxon>
        <taxon>Pseudomonadota</taxon>
        <taxon>Alphaproteobacteria</taxon>
        <taxon>Rhodobacterales</taxon>
        <taxon>Roseobacteraceae</taxon>
        <taxon>Roseobacter</taxon>
    </lineage>
</organism>
<sequence>MRKTRGWAVVLGRCMAVMGGLATGPVAAENFKSPDILVLGDSQISFGSGPVFVDFLSDLETRCAPTGRDKRRLRNLDPHNTGVIGVRSSSIHSWMARSGAAKGSICDIDQKWKVNAGTYGVVNETDNPFKQMGQGRNYQFCTAGKSPFEAMFREGYYDPDLLILSFLGNAARRWADNPDLAVKDAQRLSAHLPKDLPCVFMTTAPAHTNKVANLRERAQTNIKNAFAKTGNRCVFVEGITPDTVAANQSTPRFFRRNDAGKVKDPYHPNERGARHFFDLRGPAICKAVFSALDGTGSGS</sequence>
<keyword evidence="1" id="KW-0732">Signal</keyword>
<dbReference type="Proteomes" id="UP000001353">
    <property type="component" value="Chromosome"/>
</dbReference>
<evidence type="ECO:0008006" key="4">
    <source>
        <dbReference type="Google" id="ProtNLM"/>
    </source>
</evidence>
<reference evidence="2 3" key="1">
    <citation type="journal article" date="2011" name="BMC Genomics">
        <title>Comparative genome analysis and genome-guided physiological analysis of Roseobacter litoralis.</title>
        <authorList>
            <person name="Kalhoefer D."/>
            <person name="Thole S."/>
            <person name="Voget S."/>
            <person name="Lehmann R."/>
            <person name="Liesegang H."/>
            <person name="Wollher A."/>
            <person name="Daniel R."/>
            <person name="Simon M."/>
            <person name="Brinkhoff T."/>
        </authorList>
    </citation>
    <scope>NUCLEOTIDE SEQUENCE [LARGE SCALE GENOMIC DNA]</scope>
    <source>
        <strain evidence="3">ATCC 49566 / DSM 6996 / JCM 21268 / NBRC 15278 / OCh 149</strain>
    </source>
</reference>
<dbReference type="OrthoDB" id="7836704at2"/>
<feature type="chain" id="PRO_5003373272" description="SGNH hydrolase-type esterase domain-containing protein" evidence="1">
    <location>
        <begin position="29"/>
        <end position="299"/>
    </location>
</feature>
<protein>
    <recommendedName>
        <fullName evidence="4">SGNH hydrolase-type esterase domain-containing protein</fullName>
    </recommendedName>
</protein>
<dbReference type="EMBL" id="CP002623">
    <property type="protein sequence ID" value="AEI93974.1"/>
    <property type="molecule type" value="Genomic_DNA"/>
</dbReference>
<evidence type="ECO:0000256" key="1">
    <source>
        <dbReference type="SAM" id="SignalP"/>
    </source>
</evidence>
<evidence type="ECO:0000313" key="2">
    <source>
        <dbReference type="EMBL" id="AEI93974.1"/>
    </source>
</evidence>
<proteinExistence type="predicted"/>
<gene>
    <name evidence="2" type="ordered locus">RLO149_c019900</name>
</gene>
<dbReference type="AlphaFoldDB" id="F7ZKW3"/>
<dbReference type="RefSeq" id="WP_013961901.1">
    <property type="nucleotide sequence ID" value="NC_015730.1"/>
</dbReference>
<feature type="signal peptide" evidence="1">
    <location>
        <begin position="1"/>
        <end position="28"/>
    </location>
</feature>
<keyword evidence="3" id="KW-1185">Reference proteome</keyword>
<dbReference type="eggNOG" id="ENOG5032QJ2">
    <property type="taxonomic scope" value="Bacteria"/>
</dbReference>
<evidence type="ECO:0000313" key="3">
    <source>
        <dbReference type="Proteomes" id="UP000001353"/>
    </source>
</evidence>
<name>F7ZKW3_ROSLO</name>
<accession>F7ZKW3</accession>